<dbReference type="Proteomes" id="UP001055219">
    <property type="component" value="Unassembled WGS sequence"/>
</dbReference>
<organism evidence="1 2">
    <name type="scientific">Emericellopsis cladophorae</name>
    <dbReference type="NCBI Taxonomy" id="2686198"/>
    <lineage>
        <taxon>Eukaryota</taxon>
        <taxon>Fungi</taxon>
        <taxon>Dikarya</taxon>
        <taxon>Ascomycota</taxon>
        <taxon>Pezizomycotina</taxon>
        <taxon>Sordariomycetes</taxon>
        <taxon>Hypocreomycetidae</taxon>
        <taxon>Hypocreales</taxon>
        <taxon>Bionectriaceae</taxon>
        <taxon>Emericellopsis</taxon>
    </lineage>
</organism>
<gene>
    <name evidence="1" type="ORF">J7T54_002458</name>
</gene>
<proteinExistence type="predicted"/>
<reference evidence="1" key="1">
    <citation type="journal article" date="2021" name="J Fungi (Basel)">
        <title>Genomic and Metabolomic Analyses of the Marine Fungus Emericellopsis cladophorae: Insights into Saltwater Adaptability Mechanisms and Its Biosynthetic Potential.</title>
        <authorList>
            <person name="Goncalves M.F.M."/>
            <person name="Hilario S."/>
            <person name="Van de Peer Y."/>
            <person name="Esteves A.C."/>
            <person name="Alves A."/>
        </authorList>
    </citation>
    <scope>NUCLEOTIDE SEQUENCE</scope>
    <source>
        <strain evidence="1">MUM 19.33</strain>
    </source>
</reference>
<sequence>MPNLSRNSLDHFVSRTKAKIVSAKGKIINSRDQHLKKTSELLSQFGFPPVGAKLTKIHPSLIVYRNAGFQDHEEAEGRQMHLPLETAIHIQVGENFSVVKEMQFRSSSHLVASLEHAKAANNHIKHFAEEVLTRDDPRALQRRAENGAVKIHQLLLVARTKCYGNYEQRCCQYSFHSAQLIDTTIRSLIVNIDRSMAEFYTGIDNYFEWEPTACTESEDYKPTLYDPATTEVAPVICVPNNDEDCGYEILIDVRDWRQNHYRIIESELTTPLTAYAAPDLELVIRDAIQDALEEQDFR</sequence>
<reference evidence="1" key="2">
    <citation type="submission" date="2022-07" db="EMBL/GenBank/DDBJ databases">
        <authorList>
            <person name="Goncalves M.F.M."/>
            <person name="Hilario S."/>
            <person name="Van De Peer Y."/>
            <person name="Esteves A.C."/>
            <person name="Alves A."/>
        </authorList>
    </citation>
    <scope>NUCLEOTIDE SEQUENCE</scope>
    <source>
        <strain evidence="1">MUM 19.33</strain>
    </source>
</reference>
<dbReference type="EMBL" id="JAGIXG020000015">
    <property type="protein sequence ID" value="KAI6782221.1"/>
    <property type="molecule type" value="Genomic_DNA"/>
</dbReference>
<dbReference type="GeneID" id="75828970"/>
<dbReference type="AlphaFoldDB" id="A0A9P9Y2N0"/>
<dbReference type="RefSeq" id="XP_051363077.1">
    <property type="nucleotide sequence ID" value="XM_051505640.1"/>
</dbReference>
<protein>
    <submittedName>
        <fullName evidence="1">Uncharacterized protein</fullName>
    </submittedName>
</protein>
<keyword evidence="2" id="KW-1185">Reference proteome</keyword>
<evidence type="ECO:0000313" key="1">
    <source>
        <dbReference type="EMBL" id="KAI6782221.1"/>
    </source>
</evidence>
<comment type="caution">
    <text evidence="1">The sequence shown here is derived from an EMBL/GenBank/DDBJ whole genome shotgun (WGS) entry which is preliminary data.</text>
</comment>
<accession>A0A9P9Y2N0</accession>
<name>A0A9P9Y2N0_9HYPO</name>
<evidence type="ECO:0000313" key="2">
    <source>
        <dbReference type="Proteomes" id="UP001055219"/>
    </source>
</evidence>
<dbReference type="OrthoDB" id="10291851at2759"/>